<evidence type="ECO:0000313" key="4">
    <source>
        <dbReference type="EMBL" id="PSJ88933.1"/>
    </source>
</evidence>
<dbReference type="GO" id="GO:0015628">
    <property type="term" value="P:protein secretion by the type II secretion system"/>
    <property type="evidence" value="ECO:0007669"/>
    <property type="project" value="TreeGrafter"/>
</dbReference>
<name>A0A2P7UQ31_9BACL</name>
<dbReference type="Gene3D" id="3.10.560.10">
    <property type="entry name" value="Outer membrane lipoprotein wza domain like"/>
    <property type="match status" value="1"/>
</dbReference>
<dbReference type="GO" id="GO:0006281">
    <property type="term" value="P:DNA repair"/>
    <property type="evidence" value="ECO:0007669"/>
    <property type="project" value="InterPro"/>
</dbReference>
<organism evidence="4 5">
    <name type="scientific">Brevibacillus fortis</name>
    <dbReference type="NCBI Taxonomy" id="2126352"/>
    <lineage>
        <taxon>Bacteria</taxon>
        <taxon>Bacillati</taxon>
        <taxon>Bacillota</taxon>
        <taxon>Bacilli</taxon>
        <taxon>Bacillales</taxon>
        <taxon>Paenibacillaceae</taxon>
        <taxon>Brevibacillus</taxon>
    </lineage>
</organism>
<keyword evidence="2" id="KW-1133">Transmembrane helix</keyword>
<dbReference type="InterPro" id="IPR003583">
    <property type="entry name" value="Hlx-hairpin-Hlx_DNA-bd_motif"/>
</dbReference>
<dbReference type="Proteomes" id="UP000240419">
    <property type="component" value="Unassembled WGS sequence"/>
</dbReference>
<dbReference type="InterPro" id="IPR019554">
    <property type="entry name" value="Soluble_ligand-bd"/>
</dbReference>
<evidence type="ECO:0000259" key="3">
    <source>
        <dbReference type="SMART" id="SM00278"/>
    </source>
</evidence>
<evidence type="ECO:0000256" key="2">
    <source>
        <dbReference type="SAM" id="Phobius"/>
    </source>
</evidence>
<keyword evidence="2" id="KW-0812">Transmembrane</keyword>
<gene>
    <name evidence="4" type="ORF">C7R93_24140</name>
</gene>
<keyword evidence="2" id="KW-0472">Membrane</keyword>
<dbReference type="GO" id="GO:0015627">
    <property type="term" value="C:type II protein secretion system complex"/>
    <property type="evidence" value="ECO:0007669"/>
    <property type="project" value="TreeGrafter"/>
</dbReference>
<dbReference type="EMBL" id="PXZM01000041">
    <property type="protein sequence ID" value="PSJ88933.1"/>
    <property type="molecule type" value="Genomic_DNA"/>
</dbReference>
<dbReference type="AlphaFoldDB" id="A0A2P7UQ31"/>
<accession>A0A2P7UQ31</accession>
<feature type="compositionally biased region" description="Basic and acidic residues" evidence="1">
    <location>
        <begin position="73"/>
        <end position="85"/>
    </location>
</feature>
<dbReference type="RefSeq" id="WP_106841206.1">
    <property type="nucleotide sequence ID" value="NZ_JARMEZ010000019.1"/>
</dbReference>
<dbReference type="GO" id="GO:0003677">
    <property type="term" value="F:DNA binding"/>
    <property type="evidence" value="ECO:0007669"/>
    <property type="project" value="InterPro"/>
</dbReference>
<dbReference type="Pfam" id="PF10531">
    <property type="entry name" value="SLBB"/>
    <property type="match status" value="1"/>
</dbReference>
<dbReference type="PANTHER" id="PTHR21180:SF32">
    <property type="entry name" value="ENDONUCLEASE_EXONUCLEASE_PHOSPHATASE FAMILY DOMAIN-CONTAINING PROTEIN 1"/>
    <property type="match status" value="1"/>
</dbReference>
<keyword evidence="5" id="KW-1185">Reference proteome</keyword>
<feature type="transmembrane region" description="Helical" evidence="2">
    <location>
        <begin position="12"/>
        <end position="29"/>
    </location>
</feature>
<dbReference type="InterPro" id="IPR010994">
    <property type="entry name" value="RuvA_2-like"/>
</dbReference>
<feature type="domain" description="Helix-hairpin-helix DNA-binding motif class 1" evidence="3">
    <location>
        <begin position="215"/>
        <end position="234"/>
    </location>
</feature>
<sequence length="238" mass="25979">MVLEWWERYRRFILLTAAVLFVGCSYWLYQRDQSHKTDELPLHSPAYAASNLETKELKEDSAAAQPAKPVKSIPERDQDKEKNKEALPPPLYVDVKGQVKNPGLYQFEPGTRVANAIEKAGGALPDADLVQINLAEPLTDGSAVVIPPKGVKPPVSTSIGLVQSAARVSATGASTAINLNTATVEELMSLPGIGEARAKAIVDYRSKQGPFRSADDLKQIEGIGEKMFSRIKDRLIVQ</sequence>
<dbReference type="InterPro" id="IPR051675">
    <property type="entry name" value="Endo/Exo/Phosphatase_dom_1"/>
</dbReference>
<dbReference type="PANTHER" id="PTHR21180">
    <property type="entry name" value="ENDONUCLEASE/EXONUCLEASE/PHOSPHATASE FAMILY DOMAIN-CONTAINING PROTEIN 1"/>
    <property type="match status" value="1"/>
</dbReference>
<dbReference type="SMART" id="SM00278">
    <property type="entry name" value="HhH1"/>
    <property type="match status" value="2"/>
</dbReference>
<feature type="region of interest" description="Disordered" evidence="1">
    <location>
        <begin position="57"/>
        <end position="89"/>
    </location>
</feature>
<dbReference type="OrthoDB" id="9790239at2"/>
<reference evidence="4 5" key="1">
    <citation type="submission" date="2018-03" db="EMBL/GenBank/DDBJ databases">
        <title>Brevisbacillus phylogenomics.</title>
        <authorList>
            <person name="Dunlap C."/>
        </authorList>
    </citation>
    <scope>NUCLEOTIDE SEQUENCE [LARGE SCALE GENOMIC DNA]</scope>
    <source>
        <strain evidence="4 5">NRRL NRS-1210</strain>
    </source>
</reference>
<dbReference type="NCBIfam" id="TIGR00426">
    <property type="entry name" value="competence protein ComEA helix-hairpin-helix repeat region"/>
    <property type="match status" value="1"/>
</dbReference>
<dbReference type="Gene3D" id="1.10.150.310">
    <property type="entry name" value="Tex RuvX-like domain-like"/>
    <property type="match status" value="1"/>
</dbReference>
<comment type="caution">
    <text evidence="4">The sequence shown here is derived from an EMBL/GenBank/DDBJ whole genome shotgun (WGS) entry which is preliminary data.</text>
</comment>
<proteinExistence type="predicted"/>
<dbReference type="InterPro" id="IPR004509">
    <property type="entry name" value="Competence_ComEA_HhH"/>
</dbReference>
<dbReference type="Pfam" id="PF12836">
    <property type="entry name" value="HHH_3"/>
    <property type="match status" value="1"/>
</dbReference>
<dbReference type="SUPFAM" id="SSF47781">
    <property type="entry name" value="RuvA domain 2-like"/>
    <property type="match status" value="1"/>
</dbReference>
<evidence type="ECO:0000256" key="1">
    <source>
        <dbReference type="SAM" id="MobiDB-lite"/>
    </source>
</evidence>
<protein>
    <submittedName>
        <fullName evidence="4">Competence protein ComEA</fullName>
    </submittedName>
</protein>
<evidence type="ECO:0000313" key="5">
    <source>
        <dbReference type="Proteomes" id="UP000240419"/>
    </source>
</evidence>
<feature type="domain" description="Helix-hairpin-helix DNA-binding motif class 1" evidence="3">
    <location>
        <begin position="185"/>
        <end position="204"/>
    </location>
</feature>